<accession>A0ABW7SPB7</accession>
<dbReference type="Proteomes" id="UP001611075">
    <property type="component" value="Unassembled WGS sequence"/>
</dbReference>
<protein>
    <submittedName>
        <fullName evidence="1">Uncharacterized protein</fullName>
    </submittedName>
</protein>
<dbReference type="RefSeq" id="WP_396681334.1">
    <property type="nucleotide sequence ID" value="NZ_JBIRPU010000013.1"/>
</dbReference>
<gene>
    <name evidence="1" type="ORF">ACH4OY_18945</name>
</gene>
<reference evidence="1 2" key="1">
    <citation type="submission" date="2024-10" db="EMBL/GenBank/DDBJ databases">
        <title>The Natural Products Discovery Center: Release of the First 8490 Sequenced Strains for Exploring Actinobacteria Biosynthetic Diversity.</title>
        <authorList>
            <person name="Kalkreuter E."/>
            <person name="Kautsar S.A."/>
            <person name="Yang D."/>
            <person name="Bader C.D."/>
            <person name="Teijaro C.N."/>
            <person name="Fluegel L."/>
            <person name="Davis C.M."/>
            <person name="Simpson J.R."/>
            <person name="Lauterbach L."/>
            <person name="Steele A.D."/>
            <person name="Gui C."/>
            <person name="Meng S."/>
            <person name="Li G."/>
            <person name="Viehrig K."/>
            <person name="Ye F."/>
            <person name="Su P."/>
            <person name="Kiefer A.F."/>
            <person name="Nichols A."/>
            <person name="Cepeda A.J."/>
            <person name="Yan W."/>
            <person name="Fan B."/>
            <person name="Jiang Y."/>
            <person name="Adhikari A."/>
            <person name="Zheng C.-J."/>
            <person name="Schuster L."/>
            <person name="Cowan T.M."/>
            <person name="Smanski M.J."/>
            <person name="Chevrette M.G."/>
            <person name="De Carvalho L.P.S."/>
            <person name="Shen B."/>
        </authorList>
    </citation>
    <scope>NUCLEOTIDE SEQUENCE [LARGE SCALE GENOMIC DNA]</scope>
    <source>
        <strain evidence="1 2">NPDC021253</strain>
    </source>
</reference>
<proteinExistence type="predicted"/>
<name>A0ABW7SPB7_9ACTN</name>
<sequence length="56" mass="6165">MTIGAALRKIHRIRQLHLDTRRPGRPHPAAVLKTIGVATVSYFIRLRSTPPGQPAA</sequence>
<dbReference type="EMBL" id="JBIRPU010000013">
    <property type="protein sequence ID" value="MFI0794741.1"/>
    <property type="molecule type" value="Genomic_DNA"/>
</dbReference>
<evidence type="ECO:0000313" key="2">
    <source>
        <dbReference type="Proteomes" id="UP001611075"/>
    </source>
</evidence>
<comment type="caution">
    <text evidence="1">The sequence shown here is derived from an EMBL/GenBank/DDBJ whole genome shotgun (WGS) entry which is preliminary data.</text>
</comment>
<evidence type="ECO:0000313" key="1">
    <source>
        <dbReference type="EMBL" id="MFI0794741.1"/>
    </source>
</evidence>
<keyword evidence="2" id="KW-1185">Reference proteome</keyword>
<organism evidence="1 2">
    <name type="scientific">Micromonospora rubida</name>
    <dbReference type="NCBI Taxonomy" id="2697657"/>
    <lineage>
        <taxon>Bacteria</taxon>
        <taxon>Bacillati</taxon>
        <taxon>Actinomycetota</taxon>
        <taxon>Actinomycetes</taxon>
        <taxon>Micromonosporales</taxon>
        <taxon>Micromonosporaceae</taxon>
        <taxon>Micromonospora</taxon>
    </lineage>
</organism>